<gene>
    <name evidence="1" type="ordered locus">Z4775</name>
</gene>
<evidence type="ECO:0000313" key="1">
    <source>
        <dbReference type="EMBL" id="AAG58521.1"/>
    </source>
</evidence>
<protein>
    <submittedName>
        <fullName evidence="1">Uncharacterized protein</fullName>
    </submittedName>
</protein>
<evidence type="ECO:0000313" key="2">
    <source>
        <dbReference type="Proteomes" id="UP000002519"/>
    </source>
</evidence>
<dbReference type="AlphaFoldDB" id="Q8X3N7"/>
<dbReference type="KEGG" id="ece:Z4775"/>
<dbReference type="EMBL" id="AE005174">
    <property type="protein sequence ID" value="AAG58521.1"/>
    <property type="molecule type" value="Genomic_DNA"/>
</dbReference>
<proteinExistence type="predicted"/>
<accession>Q8X3N7</accession>
<dbReference type="PIR" id="E86007">
    <property type="entry name" value="E86007"/>
</dbReference>
<sequence length="42" mass="4916">MSLYSVFMYTLYTVYKIALQAHEYETGKQRSANQYQSESLTA</sequence>
<organism evidence="1 2">
    <name type="scientific">Escherichia coli O157:H7</name>
    <dbReference type="NCBI Taxonomy" id="83334"/>
    <lineage>
        <taxon>Bacteria</taxon>
        <taxon>Pseudomonadati</taxon>
        <taxon>Pseudomonadota</taxon>
        <taxon>Gammaproteobacteria</taxon>
        <taxon>Enterobacterales</taxon>
        <taxon>Enterobacteriaceae</taxon>
        <taxon>Escherichia</taxon>
    </lineage>
</organism>
<dbReference type="Proteomes" id="UP000002519">
    <property type="component" value="Chromosome"/>
</dbReference>
<reference evidence="1 2" key="1">
    <citation type="journal article" date="2001" name="Nature">
        <title>Genome sequence of enterohaemorrhagic Escherichia coli O157:H7.</title>
        <authorList>
            <person name="Perna N.T."/>
            <person name="Plunkett G.III."/>
            <person name="Burland V."/>
            <person name="Mau B."/>
            <person name="Glasner J.D."/>
            <person name="Rose D.J."/>
            <person name="Mayhew G.F."/>
            <person name="Evans P.S."/>
            <person name="Gregor J."/>
            <person name="Kirkpatrick H.A."/>
            <person name="Posfai G."/>
            <person name="Hackett J."/>
            <person name="Klink S."/>
            <person name="Boutin A."/>
            <person name="Shao Y."/>
            <person name="Miller L."/>
            <person name="Grotbeck E.J."/>
            <person name="Davis N.W."/>
            <person name="Lim A."/>
            <person name="Dimalanta E."/>
            <person name="Potamousis K."/>
            <person name="Apodaca J."/>
            <person name="Anantharaman T.S."/>
            <person name="Lin J."/>
            <person name="Yen G."/>
            <person name="Schwartz D.C."/>
            <person name="Welch R.A."/>
            <person name="Blattner F.R."/>
        </authorList>
    </citation>
    <scope>NUCLEOTIDE SEQUENCE [LARGE SCALE GENOMIC DNA]</scope>
    <source>
        <strain evidence="2">O157:H7 / EDL933 / ATCC 700927 / EHEC</strain>
    </source>
</reference>
<name>Q8X3N7_ECO57</name>